<dbReference type="RefSeq" id="XP_007802414.1">
    <property type="nucleotide sequence ID" value="XM_007804223.1"/>
</dbReference>
<reference evidence="1" key="1">
    <citation type="submission" date="2013-03" db="EMBL/GenBank/DDBJ databases">
        <title>The first genome analysis of lichen-forming fungus Endocarpon pusillum provides insight into symbiosis.</title>
        <authorList>
            <person name="Wang Y.-Y."/>
        </authorList>
    </citation>
    <scope>NUCLEOTIDE SEQUENCE</scope>
    <source>
        <strain evidence="1">Z07020</strain>
    </source>
</reference>
<dbReference type="RefSeq" id="XP_007802413.1">
    <property type="nucleotide sequence ID" value="XM_007804222.1"/>
</dbReference>
<dbReference type="GeneID" id="19241459"/>
<evidence type="ECO:0000313" key="1">
    <source>
        <dbReference type="EMBL" id="ERF71959.1"/>
    </source>
</evidence>
<dbReference type="HOGENOM" id="CLU_2740017_0_0_1"/>
<dbReference type="EMBL" id="KE721157">
    <property type="protein sequence ID" value="ERF71959.1"/>
    <property type="molecule type" value="Genomic_DNA"/>
</dbReference>
<dbReference type="OrthoDB" id="4540758at2759"/>
<gene>
    <name evidence="1" type="ORF">EPUS_06518</name>
    <name evidence="2" type="ORF">EPUS_06519</name>
</gene>
<accession>U1HS17</accession>
<protein>
    <submittedName>
        <fullName evidence="1">Uncharacterized protein</fullName>
    </submittedName>
</protein>
<proteinExistence type="predicted"/>
<dbReference type="EMBL" id="KE721157">
    <property type="protein sequence ID" value="ERF71960.1"/>
    <property type="molecule type" value="Genomic_DNA"/>
</dbReference>
<dbReference type="GeneID" id="19241458"/>
<reference evidence="3" key="2">
    <citation type="journal article" date="2014" name="BMC Genomics">
        <title>Genome characteristics reveal the impact of lichenization on lichen-forming fungus Endocarpon pusillum Hedwig (Verrucariales, Ascomycota).</title>
        <authorList>
            <person name="Wang Y.-Y."/>
            <person name="Liu B."/>
            <person name="Zhang X.-Y."/>
            <person name="Zhou Q.-M."/>
            <person name="Zhang T."/>
            <person name="Li H."/>
            <person name="Yu Y.-F."/>
            <person name="Zhang X.-L."/>
            <person name="Hao X.-Y."/>
            <person name="Wang M."/>
            <person name="Wang L."/>
            <person name="Wei J.-C."/>
        </authorList>
    </citation>
    <scope>NUCLEOTIDE SEQUENCE [LARGE SCALE GENOMIC DNA]</scope>
    <source>
        <strain evidence="3">Z07020 / HMAS-L-300199</strain>
    </source>
</reference>
<evidence type="ECO:0000313" key="3">
    <source>
        <dbReference type="Proteomes" id="UP000019373"/>
    </source>
</evidence>
<dbReference type="eggNOG" id="ENOG502SSZ7">
    <property type="taxonomic scope" value="Eukaryota"/>
</dbReference>
<dbReference type="Proteomes" id="UP000019373">
    <property type="component" value="Unassembled WGS sequence"/>
</dbReference>
<keyword evidence="3" id="KW-1185">Reference proteome</keyword>
<name>U1HS17_ENDPU</name>
<dbReference type="OMA" id="ERWQACP"/>
<sequence length="71" mass="7920">MELMQSYAKEDGAIGVDDLHRWPHGSDVFGFLSETTSASSVGELMKRKEKLKGLVSLASLWAPRDYKYTPS</sequence>
<evidence type="ECO:0000313" key="2">
    <source>
        <dbReference type="EMBL" id="ERF71960.1"/>
    </source>
</evidence>
<dbReference type="AlphaFoldDB" id="U1HS17"/>
<organism evidence="1 3">
    <name type="scientific">Endocarpon pusillum (strain Z07020 / HMAS-L-300199)</name>
    <name type="common">Lichen-forming fungus</name>
    <dbReference type="NCBI Taxonomy" id="1263415"/>
    <lineage>
        <taxon>Eukaryota</taxon>
        <taxon>Fungi</taxon>
        <taxon>Dikarya</taxon>
        <taxon>Ascomycota</taxon>
        <taxon>Pezizomycotina</taxon>
        <taxon>Eurotiomycetes</taxon>
        <taxon>Chaetothyriomycetidae</taxon>
        <taxon>Verrucariales</taxon>
        <taxon>Verrucariaceae</taxon>
        <taxon>Endocarpon</taxon>
    </lineage>
</organism>